<keyword evidence="2" id="KW-0819">tRNA processing</keyword>
<evidence type="ECO:0000256" key="1">
    <source>
        <dbReference type="ARBA" id="ARBA00022679"/>
    </source>
</evidence>
<proteinExistence type="inferred from homology"/>
<dbReference type="Gene3D" id="3.40.50.150">
    <property type="entry name" value="Vaccinia Virus protein VP39"/>
    <property type="match status" value="1"/>
</dbReference>
<gene>
    <name evidence="3" type="primary">cmoB</name>
    <name evidence="3" type="ORF">ENJ98_02550</name>
</gene>
<dbReference type="InterPro" id="IPR010017">
    <property type="entry name" value="CmoB"/>
</dbReference>
<dbReference type="PANTHER" id="PTHR43464">
    <property type="entry name" value="METHYLTRANSFERASE"/>
    <property type="match status" value="1"/>
</dbReference>
<dbReference type="InterPro" id="IPR027555">
    <property type="entry name" value="Mo5U34_MeTrfas-like"/>
</dbReference>
<dbReference type="GO" id="GO:0002098">
    <property type="term" value="P:tRNA wobble uridine modification"/>
    <property type="evidence" value="ECO:0007669"/>
    <property type="project" value="InterPro"/>
</dbReference>
<dbReference type="InterPro" id="IPR029063">
    <property type="entry name" value="SAM-dependent_MTases_sf"/>
</dbReference>
<dbReference type="Pfam" id="PF08003">
    <property type="entry name" value="Methyltransf_9"/>
    <property type="match status" value="1"/>
</dbReference>
<keyword evidence="1" id="KW-0808">Transferase</keyword>
<dbReference type="NCBIfam" id="TIGR00452">
    <property type="entry name" value="tRNA 5-methoxyuridine(34)/uridine 5-oxyacetic acid(34) synthase CmoB"/>
    <property type="match status" value="1"/>
</dbReference>
<dbReference type="PANTHER" id="PTHR43464:SF95">
    <property type="entry name" value="TRNA U34 CARBOXYMETHYLTRANSFERASE"/>
    <property type="match status" value="1"/>
</dbReference>
<protein>
    <submittedName>
        <fullName evidence="3">tRNA 5-methoxyuridine(34)/uridine 5-oxyacetic acid(34) synthase CmoB</fullName>
    </submittedName>
</protein>
<feature type="non-terminal residue" evidence="3">
    <location>
        <position position="1"/>
    </location>
</feature>
<dbReference type="EMBL" id="DROM01000158">
    <property type="protein sequence ID" value="HHH13092.1"/>
    <property type="molecule type" value="Genomic_DNA"/>
</dbReference>
<dbReference type="Proteomes" id="UP000886100">
    <property type="component" value="Unassembled WGS sequence"/>
</dbReference>
<accession>A0A7C5IY99</accession>
<dbReference type="GO" id="GO:0016765">
    <property type="term" value="F:transferase activity, transferring alkyl or aryl (other than methyl) groups"/>
    <property type="evidence" value="ECO:0007669"/>
    <property type="project" value="InterPro"/>
</dbReference>
<dbReference type="AlphaFoldDB" id="A0A7C5IY99"/>
<sequence>QVREEIHRGLRALQPWRKGPFELFGIHIDSEWRSDWKWARLAPHVRPLAGRRVLDVGCGNGYYAWRMAGAGAEWVVGIDPGLLFLAQFTAVRHFMAAPPEVHLLPLGIEAVPPGLRGFDTVFSMGILYHRRSPMEHLEALRGCLRPGGELVLETLVVEGDETTVLVPRGRYARMRNVWFIPSPAALVNWLERCGFRNVRVVEVTPTTTGEQRPTGWMGFESLAHALDPEDPRSTVEGYPAPVRAVVLAEA</sequence>
<dbReference type="SUPFAM" id="SSF53335">
    <property type="entry name" value="S-adenosyl-L-methionine-dependent methyltransferases"/>
    <property type="match status" value="1"/>
</dbReference>
<reference evidence="3" key="1">
    <citation type="journal article" date="2020" name="mSystems">
        <title>Genome- and Community-Level Interaction Insights into Carbon Utilization and Element Cycling Functions of Hydrothermarchaeota in Hydrothermal Sediment.</title>
        <authorList>
            <person name="Zhou Z."/>
            <person name="Liu Y."/>
            <person name="Xu W."/>
            <person name="Pan J."/>
            <person name="Luo Z.H."/>
            <person name="Li M."/>
        </authorList>
    </citation>
    <scope>NUCLEOTIDE SEQUENCE [LARGE SCALE GENOMIC DNA]</scope>
    <source>
        <strain evidence="3">HyVt-535</strain>
    </source>
</reference>
<evidence type="ECO:0000313" key="3">
    <source>
        <dbReference type="EMBL" id="HHH13092.1"/>
    </source>
</evidence>
<dbReference type="HAMAP" id="MF_01590">
    <property type="entry name" value="tRNA_carboxymethyltr_CmoB"/>
    <property type="match status" value="1"/>
</dbReference>
<dbReference type="NCBIfam" id="NF011650">
    <property type="entry name" value="PRK15068.1"/>
    <property type="match status" value="1"/>
</dbReference>
<dbReference type="CDD" id="cd02440">
    <property type="entry name" value="AdoMet_MTases"/>
    <property type="match status" value="1"/>
</dbReference>
<evidence type="ECO:0000256" key="2">
    <source>
        <dbReference type="ARBA" id="ARBA00022694"/>
    </source>
</evidence>
<dbReference type="GO" id="GO:0008168">
    <property type="term" value="F:methyltransferase activity"/>
    <property type="evidence" value="ECO:0007669"/>
    <property type="project" value="TreeGrafter"/>
</dbReference>
<name>A0A7C5IY99_9GAMM</name>
<organism evidence="3">
    <name type="scientific">Thiolapillus brandeum</name>
    <dbReference type="NCBI Taxonomy" id="1076588"/>
    <lineage>
        <taxon>Bacteria</taxon>
        <taxon>Pseudomonadati</taxon>
        <taxon>Pseudomonadota</taxon>
        <taxon>Gammaproteobacteria</taxon>
        <taxon>Chromatiales</taxon>
        <taxon>Sedimenticolaceae</taxon>
        <taxon>Thiolapillus</taxon>
    </lineage>
</organism>
<comment type="caution">
    <text evidence="3">The sequence shown here is derived from an EMBL/GenBank/DDBJ whole genome shotgun (WGS) entry which is preliminary data.</text>
</comment>